<dbReference type="PANTHER" id="PTHR36842">
    <property type="entry name" value="PROTEIN TOLB HOMOLOG"/>
    <property type="match status" value="1"/>
</dbReference>
<protein>
    <recommendedName>
        <fullName evidence="3">OmpR/PhoB-type domain-containing protein</fullName>
    </recommendedName>
</protein>
<dbReference type="Pfam" id="PF00486">
    <property type="entry name" value="Trans_reg_C"/>
    <property type="match status" value="1"/>
</dbReference>
<dbReference type="PROSITE" id="PS51755">
    <property type="entry name" value="OMPR_PHOB"/>
    <property type="match status" value="1"/>
</dbReference>
<dbReference type="InterPro" id="IPR016032">
    <property type="entry name" value="Sig_transdc_resp-reg_C-effctor"/>
</dbReference>
<sequence>MRFLFGDIVVDAAQVKLTKNNQQLACEPRVFELLVYFCNHANKAISRNELLEHVWEGRVVSDAAVNRAVGELRKLLEVNPSSPQLIKTISRVGYCLAVTPTIVTDPLPSKELMKTESIHDSSFVYSKITRSQLASTWLGKRFWLFLLISLTLVVFTFYRYQLDFIESNGGTFRLLSQKPVTISKGSSFNPFYHSQTGTLVFLHRKNANAYAQVYMRKQGEQGKVILSDDYYYTDVIYTGDGFIYASRLNNLEQRLCEIVKVDPETKEQTLITKCGEGVITQIALDEYKNRLIYQSRASISEPYSLYSYLIDTGRKQQLTHPAQIGNNTGDYAFALSPNGHMLAVIEYRGADVDKLKLLDLNTHQIIVNKAFINNVYGLVWNFDHQVLGSNGEGLFEFDIKTLKLTSKEQSVQYGRLALGDNRLSLLTERSQQTINIYSYLNDNTSVKALTSNRGVNLMPVFGNNSNIMAFRSNSTGIDQIFIQPENKPAYIAEFNSAIESIGAMAWSESDEQLLASINNTLYLYSLVNKRWTALAKNFNQVHYVTFVEHSIMFSAEVDGQWNIWKLSLHNNEVSQITFKGGYSVQGNTDTIYITKFNRSGLYQIDLKLGVESVLIENFPIAGWRHWQLRDNKIYYLEGKEYKVLDLSLSLKQTLHYFEERKPSSCNMSFQHKFFACEKVELSSSNIWQIQLSEGNEY</sequence>
<organism evidence="4 5">
    <name type="scientific">Thalassotalea profundi</name>
    <dbReference type="NCBI Taxonomy" id="2036687"/>
    <lineage>
        <taxon>Bacteria</taxon>
        <taxon>Pseudomonadati</taxon>
        <taxon>Pseudomonadota</taxon>
        <taxon>Gammaproteobacteria</taxon>
        <taxon>Alteromonadales</taxon>
        <taxon>Colwelliaceae</taxon>
        <taxon>Thalassotalea</taxon>
    </lineage>
</organism>
<feature type="domain" description="OmpR/PhoB-type" evidence="3">
    <location>
        <begin position="1"/>
        <end position="98"/>
    </location>
</feature>
<dbReference type="SUPFAM" id="SSF46894">
    <property type="entry name" value="C-terminal effector domain of the bipartite response regulators"/>
    <property type="match status" value="1"/>
</dbReference>
<keyword evidence="1 2" id="KW-0238">DNA-binding</keyword>
<dbReference type="RefSeq" id="WP_189377243.1">
    <property type="nucleotide sequence ID" value="NZ_BNAH01000004.1"/>
</dbReference>
<evidence type="ECO:0000256" key="1">
    <source>
        <dbReference type="ARBA" id="ARBA00023125"/>
    </source>
</evidence>
<evidence type="ECO:0000259" key="3">
    <source>
        <dbReference type="PROSITE" id="PS51755"/>
    </source>
</evidence>
<dbReference type="CDD" id="cd00383">
    <property type="entry name" value="trans_reg_C"/>
    <property type="match status" value="1"/>
</dbReference>
<dbReference type="InterPro" id="IPR011042">
    <property type="entry name" value="6-blade_b-propeller_TolB-like"/>
</dbReference>
<accession>A0ABQ3IM97</accession>
<dbReference type="InterPro" id="IPR036388">
    <property type="entry name" value="WH-like_DNA-bd_sf"/>
</dbReference>
<evidence type="ECO:0000313" key="5">
    <source>
        <dbReference type="Proteomes" id="UP000626370"/>
    </source>
</evidence>
<feature type="DNA-binding region" description="OmpR/PhoB-type" evidence="2">
    <location>
        <begin position="1"/>
        <end position="98"/>
    </location>
</feature>
<comment type="caution">
    <text evidence="4">The sequence shown here is derived from an EMBL/GenBank/DDBJ whole genome shotgun (WGS) entry which is preliminary data.</text>
</comment>
<evidence type="ECO:0000313" key="4">
    <source>
        <dbReference type="EMBL" id="GHE84497.1"/>
    </source>
</evidence>
<dbReference type="SUPFAM" id="SSF82171">
    <property type="entry name" value="DPP6 N-terminal domain-like"/>
    <property type="match status" value="1"/>
</dbReference>
<dbReference type="SUPFAM" id="SSF69322">
    <property type="entry name" value="Tricorn protease domain 2"/>
    <property type="match status" value="1"/>
</dbReference>
<gene>
    <name evidence="4" type="ORF">GCM10011501_11530</name>
</gene>
<dbReference type="Gene3D" id="2.120.10.30">
    <property type="entry name" value="TolB, C-terminal domain"/>
    <property type="match status" value="2"/>
</dbReference>
<name>A0ABQ3IM97_9GAMM</name>
<proteinExistence type="predicted"/>
<dbReference type="SMART" id="SM00862">
    <property type="entry name" value="Trans_reg_C"/>
    <property type="match status" value="1"/>
</dbReference>
<keyword evidence="5" id="KW-1185">Reference proteome</keyword>
<dbReference type="EMBL" id="BNAH01000004">
    <property type="protein sequence ID" value="GHE84497.1"/>
    <property type="molecule type" value="Genomic_DNA"/>
</dbReference>
<dbReference type="InterPro" id="IPR001867">
    <property type="entry name" value="OmpR/PhoB-type_DNA-bd"/>
</dbReference>
<dbReference type="Gene3D" id="1.10.10.10">
    <property type="entry name" value="Winged helix-like DNA-binding domain superfamily/Winged helix DNA-binding domain"/>
    <property type="match status" value="1"/>
</dbReference>
<evidence type="ECO:0000256" key="2">
    <source>
        <dbReference type="PROSITE-ProRule" id="PRU01091"/>
    </source>
</evidence>
<dbReference type="PANTHER" id="PTHR36842:SF1">
    <property type="entry name" value="PROTEIN TOLB"/>
    <property type="match status" value="1"/>
</dbReference>
<dbReference type="Proteomes" id="UP000626370">
    <property type="component" value="Unassembled WGS sequence"/>
</dbReference>
<reference evidence="5" key="1">
    <citation type="journal article" date="2019" name="Int. J. Syst. Evol. Microbiol.">
        <title>The Global Catalogue of Microorganisms (GCM) 10K type strain sequencing project: providing services to taxonomists for standard genome sequencing and annotation.</title>
        <authorList>
            <consortium name="The Broad Institute Genomics Platform"/>
            <consortium name="The Broad Institute Genome Sequencing Center for Infectious Disease"/>
            <person name="Wu L."/>
            <person name="Ma J."/>
        </authorList>
    </citation>
    <scope>NUCLEOTIDE SEQUENCE [LARGE SCALE GENOMIC DNA]</scope>
    <source>
        <strain evidence="5">CGMCC 1.15922</strain>
    </source>
</reference>